<proteinExistence type="predicted"/>
<organism evidence="1 2">
    <name type="scientific">Sphingomonas oligophenolica</name>
    <dbReference type="NCBI Taxonomy" id="301154"/>
    <lineage>
        <taxon>Bacteria</taxon>
        <taxon>Pseudomonadati</taxon>
        <taxon>Pseudomonadota</taxon>
        <taxon>Alphaproteobacteria</taxon>
        <taxon>Sphingomonadales</taxon>
        <taxon>Sphingomonadaceae</taxon>
        <taxon>Sphingomonas</taxon>
    </lineage>
</organism>
<evidence type="ECO:0000313" key="1">
    <source>
        <dbReference type="EMBL" id="MEN2789836.1"/>
    </source>
</evidence>
<accession>A0ABU9Y205</accession>
<gene>
    <name evidence="1" type="ORF">ABC974_09380</name>
</gene>
<protein>
    <submittedName>
        <fullName evidence="1">Uncharacterized protein</fullName>
    </submittedName>
</protein>
<name>A0ABU9Y205_9SPHN</name>
<keyword evidence="2" id="KW-1185">Reference proteome</keyword>
<dbReference type="EMBL" id="JBDIME010000006">
    <property type="protein sequence ID" value="MEN2789836.1"/>
    <property type="molecule type" value="Genomic_DNA"/>
</dbReference>
<dbReference type="RefSeq" id="WP_343891375.1">
    <property type="nucleotide sequence ID" value="NZ_BAAAEH010000040.1"/>
</dbReference>
<comment type="caution">
    <text evidence="1">The sequence shown here is derived from an EMBL/GenBank/DDBJ whole genome shotgun (WGS) entry which is preliminary data.</text>
</comment>
<evidence type="ECO:0000313" key="2">
    <source>
        <dbReference type="Proteomes" id="UP001419910"/>
    </source>
</evidence>
<sequence>MCELMFATKDIATLCVSGAALITSVSVAFYNARVQRVKRLDDARRSFEDAILGISKAKQDFETLRISVGDEFDAPKYSPHRTTIVDTRNFYLSKALAAFRAGSFVTSSADNMLIASALIESGRVAASIPFYDRSVEFAADRFELAMAKRVLGRARILSNDFERGRSEMLGAAKMFGALIDDPGFDGFRMRREEAETYRRLIAAQRERNSLDFLLTDVDALTALLPALDKPRALQLRSFIADARSALGRKSKDFGGGGGSFADYAPA</sequence>
<reference evidence="1 2" key="1">
    <citation type="submission" date="2024-05" db="EMBL/GenBank/DDBJ databases">
        <authorList>
            <person name="Liu Q."/>
            <person name="Xin Y.-H."/>
        </authorList>
    </citation>
    <scope>NUCLEOTIDE SEQUENCE [LARGE SCALE GENOMIC DNA]</scope>
    <source>
        <strain evidence="1 2">CGMCC 1.10181</strain>
    </source>
</reference>
<dbReference type="Proteomes" id="UP001419910">
    <property type="component" value="Unassembled WGS sequence"/>
</dbReference>